<protein>
    <submittedName>
        <fullName evidence="2">AAA family ATPase</fullName>
    </submittedName>
</protein>
<dbReference type="InterPro" id="IPR010285">
    <property type="entry name" value="DNA_helicase_pif1-like_DEAD"/>
</dbReference>
<evidence type="ECO:0000313" key="3">
    <source>
        <dbReference type="Proteomes" id="UP000798808"/>
    </source>
</evidence>
<dbReference type="PANTHER" id="PTHR47642:SF5">
    <property type="entry name" value="ATP-DEPENDENT DNA HELICASE"/>
    <property type="match status" value="1"/>
</dbReference>
<comment type="caution">
    <text evidence="2">The sequence shown here is derived from an EMBL/GenBank/DDBJ whole genome shotgun (WGS) entry which is preliminary data.</text>
</comment>
<dbReference type="PANTHER" id="PTHR47642">
    <property type="entry name" value="ATP-DEPENDENT DNA HELICASE"/>
    <property type="match status" value="1"/>
</dbReference>
<proteinExistence type="predicted"/>
<dbReference type="InterPro" id="IPR051055">
    <property type="entry name" value="PIF1_helicase"/>
</dbReference>
<dbReference type="Gene3D" id="2.30.30.940">
    <property type="match status" value="1"/>
</dbReference>
<sequence length="409" mass="47007">MENSDKSTFITGKAGTGKSTLLKYFRLNTKKNAVVLAPTGIAALQVNGQTIHSFFEFPPELLQENRIQKNHRKIPLFQKIDILIIDEISMVRSDMMDAIDYSLRLHRSFKAPFGGVQMVFFGDMYQLPPVVTGDLKQYFADNFESEYFFGAQVFRKFKFNVIELQKIFRQKDQFFIDMLNNIREGKILDTDMLALNKRLVPDFLASKDDLFITLASTNAIADNENQRRLNFITKPTFTYNADITGNFESKSLPTDQFLNLKVDAQVMLLKNDPDKRWVNGSIGKVIKLEDDSIQVEVNRSKYDLEVATWENIEYKYDQEEKKIVPIVKGSFTQYPLKLAWAVTIHKSQGRTFEQVVIDLGNGAFAHGQTYVALSRCTSFEGIILKNAIRPKDIIVDQKIKKFMLLKNQL</sequence>
<dbReference type="Gene3D" id="3.40.50.300">
    <property type="entry name" value="P-loop containing nucleotide triphosphate hydrolases"/>
    <property type="match status" value="1"/>
</dbReference>
<dbReference type="Proteomes" id="UP000798808">
    <property type="component" value="Unassembled WGS sequence"/>
</dbReference>
<dbReference type="InterPro" id="IPR027417">
    <property type="entry name" value="P-loop_NTPase"/>
</dbReference>
<dbReference type="SUPFAM" id="SSF52540">
    <property type="entry name" value="P-loop containing nucleoside triphosphate hydrolases"/>
    <property type="match status" value="2"/>
</dbReference>
<dbReference type="CDD" id="cd18809">
    <property type="entry name" value="SF1_C_RecD"/>
    <property type="match status" value="1"/>
</dbReference>
<accession>A0ABW9RKL5</accession>
<dbReference type="EMBL" id="SMLW01000437">
    <property type="protein sequence ID" value="MTI24638.1"/>
    <property type="molecule type" value="Genomic_DNA"/>
</dbReference>
<reference evidence="2 3" key="1">
    <citation type="submission" date="2019-02" db="EMBL/GenBank/DDBJ databases">
        <authorList>
            <person name="Goldberg S.R."/>
            <person name="Haltli B.A."/>
            <person name="Correa H."/>
            <person name="Russell K.G."/>
        </authorList>
    </citation>
    <scope>NUCLEOTIDE SEQUENCE [LARGE SCALE GENOMIC DNA]</scope>
    <source>
        <strain evidence="2 3">JCM 16186</strain>
    </source>
</reference>
<evidence type="ECO:0000259" key="1">
    <source>
        <dbReference type="Pfam" id="PF05970"/>
    </source>
</evidence>
<keyword evidence="3" id="KW-1185">Reference proteome</keyword>
<organism evidence="2 3">
    <name type="scientific">Fulvivirga kasyanovii</name>
    <dbReference type="NCBI Taxonomy" id="396812"/>
    <lineage>
        <taxon>Bacteria</taxon>
        <taxon>Pseudomonadati</taxon>
        <taxon>Bacteroidota</taxon>
        <taxon>Cytophagia</taxon>
        <taxon>Cytophagales</taxon>
        <taxon>Fulvivirgaceae</taxon>
        <taxon>Fulvivirga</taxon>
    </lineage>
</organism>
<feature type="domain" description="DNA helicase Pif1-like DEAD-box helicase" evidence="1">
    <location>
        <begin position="2"/>
        <end position="190"/>
    </location>
</feature>
<name>A0ABW9RKL5_9BACT</name>
<evidence type="ECO:0000313" key="2">
    <source>
        <dbReference type="EMBL" id="MTI24638.1"/>
    </source>
</evidence>
<dbReference type="Pfam" id="PF05970">
    <property type="entry name" value="PIF1"/>
    <property type="match status" value="1"/>
</dbReference>
<gene>
    <name evidence="2" type="ORF">E1163_06750</name>
</gene>